<feature type="transmembrane region" description="Helical" evidence="5">
    <location>
        <begin position="248"/>
        <end position="267"/>
    </location>
</feature>
<evidence type="ECO:0000313" key="8">
    <source>
        <dbReference type="Proteomes" id="UP000196102"/>
    </source>
</evidence>
<feature type="transmembrane region" description="Helical" evidence="5">
    <location>
        <begin position="185"/>
        <end position="204"/>
    </location>
</feature>
<keyword evidence="4 5" id="KW-0472">Membrane</keyword>
<dbReference type="AlphaFoldDB" id="A0A1Z8AKG1"/>
<reference evidence="8" key="1">
    <citation type="journal article" date="2017" name="Proc. Natl. Acad. Sci. U.S.A.">
        <title>Simulation of Deepwater Horizon oil plume reveals substrate specialization within a complex community of hydrocarbon-degraders.</title>
        <authorList>
            <person name="Hu P."/>
            <person name="Dubinsky E.A."/>
            <person name="Probst A.J."/>
            <person name="Wang J."/>
            <person name="Sieber C.M.K."/>
            <person name="Tom L.M."/>
            <person name="Gardinali P."/>
            <person name="Banfield J.F."/>
            <person name="Atlas R.M."/>
            <person name="Andersen G.L."/>
        </authorList>
    </citation>
    <scope>NUCLEOTIDE SEQUENCE [LARGE SCALE GENOMIC DNA]</scope>
</reference>
<evidence type="ECO:0000259" key="6">
    <source>
        <dbReference type="Pfam" id="PF00892"/>
    </source>
</evidence>
<dbReference type="Proteomes" id="UP000196102">
    <property type="component" value="Unassembled WGS sequence"/>
</dbReference>
<feature type="transmembrane region" description="Helical" evidence="5">
    <location>
        <begin position="273"/>
        <end position="290"/>
    </location>
</feature>
<dbReference type="InterPro" id="IPR037185">
    <property type="entry name" value="EmrE-like"/>
</dbReference>
<name>A0A1Z8AKG1_9FLAO</name>
<dbReference type="RefSeq" id="WP_303687766.1">
    <property type="nucleotide sequence ID" value="NZ_CAJXYO010000050.1"/>
</dbReference>
<feature type="transmembrane region" description="Helical" evidence="5">
    <location>
        <begin position="96"/>
        <end position="116"/>
    </location>
</feature>
<dbReference type="Gene3D" id="1.10.3730.20">
    <property type="match status" value="1"/>
</dbReference>
<comment type="subcellular location">
    <subcellularLocation>
        <location evidence="1">Membrane</location>
        <topology evidence="1">Multi-pass membrane protein</topology>
    </subcellularLocation>
</comment>
<feature type="transmembrane region" description="Helical" evidence="5">
    <location>
        <begin position="69"/>
        <end position="90"/>
    </location>
</feature>
<dbReference type="PANTHER" id="PTHR32322">
    <property type="entry name" value="INNER MEMBRANE TRANSPORTER"/>
    <property type="match status" value="1"/>
</dbReference>
<accession>A0A1Z8AKG1</accession>
<feature type="transmembrane region" description="Helical" evidence="5">
    <location>
        <begin position="123"/>
        <end position="140"/>
    </location>
</feature>
<gene>
    <name evidence="7" type="ORF">A9Q93_12405</name>
</gene>
<keyword evidence="2 5" id="KW-0812">Transmembrane</keyword>
<sequence length="306" mass="33881">MNRKTILILLAFFSTYVFWGSTYLWNKMAVSQLDPLMLASVRFLCAGTIIFIIAKSLGYQLRITRKQLFNSILVGFLFLTYGNGVFVWALKYVDTGFAALLAALQPLFILLLMRLVQRKALQLKSIIGVLLGLLGMYILVSQNEITAKEGTWTGVGMILSCILSWSVGSLFVAKADVPKNFFVSTAYQMIAASIMLAIGSLAFGEQWVSPLQWSSSTIIALTCLIFFGGIAAFTSFNFLLKNISTEKVATSSYVNPIIALFLGWFFLDEAITTQSIIAAVVMITGVYFINSRKRDKTDVKPAPKSR</sequence>
<dbReference type="Pfam" id="PF00892">
    <property type="entry name" value="EamA"/>
    <property type="match status" value="2"/>
</dbReference>
<organism evidence="7 8">
    <name type="scientific">Nonlabens dokdonensis</name>
    <dbReference type="NCBI Taxonomy" id="328515"/>
    <lineage>
        <taxon>Bacteria</taxon>
        <taxon>Pseudomonadati</taxon>
        <taxon>Bacteroidota</taxon>
        <taxon>Flavobacteriia</taxon>
        <taxon>Flavobacteriales</taxon>
        <taxon>Flavobacteriaceae</taxon>
        <taxon>Nonlabens</taxon>
    </lineage>
</organism>
<dbReference type="SUPFAM" id="SSF103481">
    <property type="entry name" value="Multidrug resistance efflux transporter EmrE"/>
    <property type="match status" value="2"/>
</dbReference>
<feature type="domain" description="EamA" evidence="6">
    <location>
        <begin position="153"/>
        <end position="290"/>
    </location>
</feature>
<evidence type="ECO:0000256" key="2">
    <source>
        <dbReference type="ARBA" id="ARBA00022692"/>
    </source>
</evidence>
<evidence type="ECO:0000256" key="5">
    <source>
        <dbReference type="SAM" id="Phobius"/>
    </source>
</evidence>
<keyword evidence="3 5" id="KW-1133">Transmembrane helix</keyword>
<feature type="transmembrane region" description="Helical" evidence="5">
    <location>
        <begin position="216"/>
        <end position="236"/>
    </location>
</feature>
<evidence type="ECO:0000256" key="1">
    <source>
        <dbReference type="ARBA" id="ARBA00004141"/>
    </source>
</evidence>
<dbReference type="InterPro" id="IPR050638">
    <property type="entry name" value="AA-Vitamin_Transporters"/>
</dbReference>
<dbReference type="InterPro" id="IPR000620">
    <property type="entry name" value="EamA_dom"/>
</dbReference>
<evidence type="ECO:0000256" key="3">
    <source>
        <dbReference type="ARBA" id="ARBA00022989"/>
    </source>
</evidence>
<feature type="transmembrane region" description="Helical" evidence="5">
    <location>
        <begin position="37"/>
        <end position="57"/>
    </location>
</feature>
<feature type="transmembrane region" description="Helical" evidence="5">
    <location>
        <begin position="7"/>
        <end position="25"/>
    </location>
</feature>
<dbReference type="GO" id="GO:0016020">
    <property type="term" value="C:membrane"/>
    <property type="evidence" value="ECO:0007669"/>
    <property type="project" value="UniProtKB-SubCell"/>
</dbReference>
<evidence type="ECO:0000313" key="7">
    <source>
        <dbReference type="EMBL" id="OUS10837.1"/>
    </source>
</evidence>
<feature type="domain" description="EamA" evidence="6">
    <location>
        <begin position="9"/>
        <end position="140"/>
    </location>
</feature>
<feature type="transmembrane region" description="Helical" evidence="5">
    <location>
        <begin position="152"/>
        <end position="173"/>
    </location>
</feature>
<evidence type="ECO:0000256" key="4">
    <source>
        <dbReference type="ARBA" id="ARBA00023136"/>
    </source>
</evidence>
<proteinExistence type="predicted"/>
<dbReference type="EMBL" id="MAAX01000188">
    <property type="protein sequence ID" value="OUS10837.1"/>
    <property type="molecule type" value="Genomic_DNA"/>
</dbReference>
<dbReference type="PANTHER" id="PTHR32322:SF14">
    <property type="entry name" value="PROTEIN PAGO"/>
    <property type="match status" value="1"/>
</dbReference>
<comment type="caution">
    <text evidence="7">The sequence shown here is derived from an EMBL/GenBank/DDBJ whole genome shotgun (WGS) entry which is preliminary data.</text>
</comment>
<protein>
    <submittedName>
        <fullName evidence="7">EamA family transporter</fullName>
    </submittedName>
</protein>